<dbReference type="InterPro" id="IPR035490">
    <property type="entry name" value="GlmS/FrlB_SIS"/>
</dbReference>
<evidence type="ECO:0000259" key="10">
    <source>
        <dbReference type="PROSITE" id="PS51464"/>
    </source>
</evidence>
<dbReference type="InterPro" id="IPR046348">
    <property type="entry name" value="SIS_dom_sf"/>
</dbReference>
<dbReference type="HAMAP" id="MF_00164">
    <property type="entry name" value="GlmS"/>
    <property type="match status" value="1"/>
</dbReference>
<keyword evidence="5 8" id="KW-0808">Transferase</keyword>
<feature type="initiator methionine" description="Removed" evidence="8">
    <location>
        <position position="1"/>
    </location>
</feature>
<comment type="subcellular location">
    <subcellularLocation>
        <location evidence="8">Cytoplasm</location>
    </subcellularLocation>
</comment>
<dbReference type="Gene3D" id="3.40.50.10490">
    <property type="entry name" value="Glucose-6-phosphate isomerase like protein, domain 1"/>
    <property type="match status" value="2"/>
</dbReference>
<dbReference type="PANTHER" id="PTHR10937:SF0">
    <property type="entry name" value="GLUTAMINE--FRUCTOSE-6-PHOSPHATE TRANSAMINASE (ISOMERIZING)"/>
    <property type="match status" value="1"/>
</dbReference>
<sequence>MCGIIGYTGARSAVPLLLGGLRRLEYRGYDSAGVAVPSTTGGPVQLARCQGKIVALENALEKTPLAGPCGIGHTRWATHGRPSELNAHPHRAGDIAVVHNGIIENHAELRAHLQAAGCQFTSETDTEVIAHLVARELVEGSDFLQAVVRATAQLEGAWAIAVVHQKHPDTIVAARHSAPLLLGLGGPGVGEDSPAAENFVASDVSAILQHTRVVVDLEDGDLARITPTSFELVDAHGKPVQRPRRRVEWSPAAAEKQGFRHYMLKEIHEQPRAIRDTMLGAGVVADDVRFEGLDLLGPDLGACARIVMLACGTSFHAALIGRSLIEGLARIPVEVDIASEFRYRDPIVRTTDLALAITQSGETADTIAALKEAKQRGAQTLAICNVLGASISRVADKVLYTHAGPEISVASTKAFTTQLTMMLLLAIHLGRRTGHLTPERARGLLDGLQDLPAHIDNLLAASAAIRIVARRHQGARDCLFLGRGLCYPVALEGALKLKEISYIHAEGYASGEMKHGPIALVDNTMPVVVLAQRGLGYGKVLSNLEEVRARGGKIIAVATLGDHTIGDLADDLILVPDVAGELQPILASIPLQLLAYHFADLKGTDVDQPRNLAKSVTVE</sequence>
<keyword evidence="4 8" id="KW-0032">Aminotransferase</keyword>
<dbReference type="NCBIfam" id="TIGR01135">
    <property type="entry name" value="glmS"/>
    <property type="match status" value="1"/>
</dbReference>
<dbReference type="RefSeq" id="WP_272087331.1">
    <property type="nucleotide sequence ID" value="NZ_JAQNDL010000002.1"/>
</dbReference>
<accession>A0ABT5DZ25</accession>
<dbReference type="InterPro" id="IPR001347">
    <property type="entry name" value="SIS_dom"/>
</dbReference>
<evidence type="ECO:0000256" key="8">
    <source>
        <dbReference type="HAMAP-Rule" id="MF_00164"/>
    </source>
</evidence>
<evidence type="ECO:0000256" key="7">
    <source>
        <dbReference type="ARBA" id="ARBA00022962"/>
    </source>
</evidence>
<evidence type="ECO:0000256" key="6">
    <source>
        <dbReference type="ARBA" id="ARBA00022737"/>
    </source>
</evidence>
<evidence type="ECO:0000256" key="3">
    <source>
        <dbReference type="ARBA" id="ARBA00016090"/>
    </source>
</evidence>
<dbReference type="PROSITE" id="PS51278">
    <property type="entry name" value="GATASE_TYPE_2"/>
    <property type="match status" value="1"/>
</dbReference>
<evidence type="ECO:0000256" key="1">
    <source>
        <dbReference type="ARBA" id="ARBA00001031"/>
    </source>
</evidence>
<dbReference type="CDD" id="cd05009">
    <property type="entry name" value="SIS_GlmS_GlmD_2"/>
    <property type="match status" value="1"/>
</dbReference>
<comment type="caution">
    <text evidence="11">The sequence shown here is derived from an EMBL/GenBank/DDBJ whole genome shotgun (WGS) entry which is preliminary data.</text>
</comment>
<dbReference type="EMBL" id="JAQNDL010000002">
    <property type="protein sequence ID" value="MDC0718821.1"/>
    <property type="molecule type" value="Genomic_DNA"/>
</dbReference>
<dbReference type="Gene3D" id="3.60.20.10">
    <property type="entry name" value="Glutamine Phosphoribosylpyrophosphate, subunit 1, domain 1"/>
    <property type="match status" value="1"/>
</dbReference>
<comment type="catalytic activity">
    <reaction evidence="1 8">
        <text>D-fructose 6-phosphate + L-glutamine = D-glucosamine 6-phosphate + L-glutamate</text>
        <dbReference type="Rhea" id="RHEA:13237"/>
        <dbReference type="ChEBI" id="CHEBI:29985"/>
        <dbReference type="ChEBI" id="CHEBI:58359"/>
        <dbReference type="ChEBI" id="CHEBI:58725"/>
        <dbReference type="ChEBI" id="CHEBI:61527"/>
        <dbReference type="EC" id="2.6.1.16"/>
    </reaction>
</comment>
<dbReference type="InterPro" id="IPR005855">
    <property type="entry name" value="GFAT"/>
</dbReference>
<dbReference type="Pfam" id="PF01380">
    <property type="entry name" value="SIS"/>
    <property type="match status" value="2"/>
</dbReference>
<dbReference type="PANTHER" id="PTHR10937">
    <property type="entry name" value="GLUCOSAMINE--FRUCTOSE-6-PHOSPHATE AMINOTRANSFERASE, ISOMERIZING"/>
    <property type="match status" value="1"/>
</dbReference>
<dbReference type="GO" id="GO:0004360">
    <property type="term" value="F:glutamine-fructose-6-phosphate transaminase (isomerizing) activity"/>
    <property type="evidence" value="ECO:0007669"/>
    <property type="project" value="UniProtKB-EC"/>
</dbReference>
<organism evidence="11 12">
    <name type="scientific">Nannocystis bainbridge</name>
    <dbReference type="NCBI Taxonomy" id="2995303"/>
    <lineage>
        <taxon>Bacteria</taxon>
        <taxon>Pseudomonadati</taxon>
        <taxon>Myxococcota</taxon>
        <taxon>Polyangia</taxon>
        <taxon>Nannocystales</taxon>
        <taxon>Nannocystaceae</taxon>
        <taxon>Nannocystis</taxon>
    </lineage>
</organism>
<dbReference type="SUPFAM" id="SSF53697">
    <property type="entry name" value="SIS domain"/>
    <property type="match status" value="1"/>
</dbReference>
<feature type="domain" description="SIS" evidence="10">
    <location>
        <begin position="296"/>
        <end position="435"/>
    </location>
</feature>
<evidence type="ECO:0000256" key="4">
    <source>
        <dbReference type="ARBA" id="ARBA00022576"/>
    </source>
</evidence>
<feature type="domain" description="Glutamine amidotransferase type-2" evidence="9">
    <location>
        <begin position="2"/>
        <end position="228"/>
    </location>
</feature>
<comment type="subunit">
    <text evidence="8">Homodimer.</text>
</comment>
<evidence type="ECO:0000256" key="5">
    <source>
        <dbReference type="ARBA" id="ARBA00022679"/>
    </source>
</evidence>
<dbReference type="CDD" id="cd00714">
    <property type="entry name" value="GFAT"/>
    <property type="match status" value="1"/>
</dbReference>
<gene>
    <name evidence="8 11" type="primary">glmS</name>
    <name evidence="11" type="ORF">POL25_18095</name>
</gene>
<keyword evidence="12" id="KW-1185">Reference proteome</keyword>
<evidence type="ECO:0000256" key="2">
    <source>
        <dbReference type="ARBA" id="ARBA00012916"/>
    </source>
</evidence>
<feature type="active site" description="Nucleophile; for GATase activity" evidence="8">
    <location>
        <position position="2"/>
    </location>
</feature>
<dbReference type="SUPFAM" id="SSF56235">
    <property type="entry name" value="N-terminal nucleophile aminohydrolases (Ntn hydrolases)"/>
    <property type="match status" value="1"/>
</dbReference>
<dbReference type="NCBIfam" id="NF001484">
    <property type="entry name" value="PRK00331.1"/>
    <property type="match status" value="1"/>
</dbReference>
<dbReference type="Pfam" id="PF13522">
    <property type="entry name" value="GATase_6"/>
    <property type="match status" value="1"/>
</dbReference>
<dbReference type="CDD" id="cd05008">
    <property type="entry name" value="SIS_GlmS_GlmD_1"/>
    <property type="match status" value="1"/>
</dbReference>
<keyword evidence="8" id="KW-0963">Cytoplasm</keyword>
<evidence type="ECO:0000259" key="9">
    <source>
        <dbReference type="PROSITE" id="PS51278"/>
    </source>
</evidence>
<feature type="domain" description="SIS" evidence="10">
    <location>
        <begin position="468"/>
        <end position="609"/>
    </location>
</feature>
<feature type="active site" description="For Fru-6P isomerization activity" evidence="8">
    <location>
        <position position="614"/>
    </location>
</feature>
<dbReference type="Proteomes" id="UP001221686">
    <property type="component" value="Unassembled WGS sequence"/>
</dbReference>
<comment type="function">
    <text evidence="8">Catalyzes the first step in hexosamine metabolism, converting fructose-6P into glucosamine-6P using glutamine as a nitrogen source.</text>
</comment>
<reference evidence="11 12" key="1">
    <citation type="submission" date="2022-11" db="EMBL/GenBank/DDBJ databases">
        <title>Minimal conservation of predation-associated metabolite biosynthetic gene clusters underscores biosynthetic potential of Myxococcota including descriptions for ten novel species: Archangium lansinium sp. nov., Myxococcus landrumus sp. nov., Nannocystis bai.</title>
        <authorList>
            <person name="Ahearne A."/>
            <person name="Stevens C."/>
            <person name="Dowd S."/>
        </authorList>
    </citation>
    <scope>NUCLEOTIDE SEQUENCE [LARGE SCALE GENOMIC DNA]</scope>
    <source>
        <strain evidence="11 12">BB15-2</strain>
    </source>
</reference>
<keyword evidence="6" id="KW-0677">Repeat</keyword>
<keyword evidence="7" id="KW-0315">Glutamine amidotransferase</keyword>
<protein>
    <recommendedName>
        <fullName evidence="3 8">Glutamine--fructose-6-phosphate aminotransferase [isomerizing]</fullName>
        <ecNumber evidence="2 8">2.6.1.16</ecNumber>
    </recommendedName>
    <alternativeName>
        <fullName evidence="8">D-fructose-6-phosphate amidotransferase</fullName>
    </alternativeName>
    <alternativeName>
        <fullName evidence="8">GFAT</fullName>
    </alternativeName>
    <alternativeName>
        <fullName evidence="8">Glucosamine-6-phosphate synthase</fullName>
    </alternativeName>
    <alternativeName>
        <fullName evidence="8">Hexosephosphate aminotransferase</fullName>
    </alternativeName>
    <alternativeName>
        <fullName evidence="8">L-glutamine--D-fructose-6-phosphate amidotransferase</fullName>
    </alternativeName>
</protein>
<dbReference type="InterPro" id="IPR035466">
    <property type="entry name" value="GlmS/AgaS_SIS"/>
</dbReference>
<dbReference type="InterPro" id="IPR047084">
    <property type="entry name" value="GFAT_N"/>
</dbReference>
<evidence type="ECO:0000313" key="11">
    <source>
        <dbReference type="EMBL" id="MDC0718821.1"/>
    </source>
</evidence>
<dbReference type="PROSITE" id="PS51464">
    <property type="entry name" value="SIS"/>
    <property type="match status" value="2"/>
</dbReference>
<evidence type="ECO:0000313" key="12">
    <source>
        <dbReference type="Proteomes" id="UP001221686"/>
    </source>
</evidence>
<name>A0ABT5DZ25_9BACT</name>
<proteinExistence type="inferred from homology"/>
<dbReference type="InterPro" id="IPR029055">
    <property type="entry name" value="Ntn_hydrolases_N"/>
</dbReference>
<dbReference type="InterPro" id="IPR017932">
    <property type="entry name" value="GATase_2_dom"/>
</dbReference>
<dbReference type="EC" id="2.6.1.16" evidence="2 8"/>